<dbReference type="InterPro" id="IPR001012">
    <property type="entry name" value="UBX_dom"/>
</dbReference>
<gene>
    <name evidence="5" type="primary">ucp10</name>
    <name evidence="5" type="ORF">OC846_003496</name>
</gene>
<dbReference type="InterPro" id="IPR029071">
    <property type="entry name" value="Ubiquitin-like_domsf"/>
</dbReference>
<dbReference type="InterPro" id="IPR050730">
    <property type="entry name" value="UBX_domain-protein"/>
</dbReference>
<keyword evidence="6" id="KW-1185">Reference proteome</keyword>
<name>A0AAN6GQ30_9BASI</name>
<evidence type="ECO:0000313" key="5">
    <source>
        <dbReference type="EMBL" id="KAK0550926.1"/>
    </source>
</evidence>
<dbReference type="GO" id="GO:0036503">
    <property type="term" value="P:ERAD pathway"/>
    <property type="evidence" value="ECO:0007669"/>
    <property type="project" value="TreeGrafter"/>
</dbReference>
<evidence type="ECO:0000256" key="1">
    <source>
        <dbReference type="ARBA" id="ARBA00023054"/>
    </source>
</evidence>
<evidence type="ECO:0000256" key="2">
    <source>
        <dbReference type="SAM" id="Coils"/>
    </source>
</evidence>
<dbReference type="GO" id="GO:0043130">
    <property type="term" value="F:ubiquitin binding"/>
    <property type="evidence" value="ECO:0007669"/>
    <property type="project" value="TreeGrafter"/>
</dbReference>
<evidence type="ECO:0000259" key="4">
    <source>
        <dbReference type="PROSITE" id="PS50033"/>
    </source>
</evidence>
<dbReference type="Proteomes" id="UP001176517">
    <property type="component" value="Unassembled WGS sequence"/>
</dbReference>
<feature type="region of interest" description="Disordered" evidence="3">
    <location>
        <begin position="627"/>
        <end position="648"/>
    </location>
</feature>
<feature type="region of interest" description="Disordered" evidence="3">
    <location>
        <begin position="62"/>
        <end position="90"/>
    </location>
</feature>
<dbReference type="EMBL" id="JAPDMZ010000085">
    <property type="protein sequence ID" value="KAK0550926.1"/>
    <property type="molecule type" value="Genomic_DNA"/>
</dbReference>
<dbReference type="PROSITE" id="PS50033">
    <property type="entry name" value="UBX"/>
    <property type="match status" value="1"/>
</dbReference>
<feature type="compositionally biased region" description="Acidic residues" evidence="3">
    <location>
        <begin position="636"/>
        <end position="648"/>
    </location>
</feature>
<comment type="caution">
    <text evidence="5">The sequence shown here is derived from an EMBL/GenBank/DDBJ whole genome shotgun (WGS) entry which is preliminary data.</text>
</comment>
<accession>A0AAN6GQ30</accession>
<dbReference type="SUPFAM" id="SSF52833">
    <property type="entry name" value="Thioredoxin-like"/>
    <property type="match status" value="1"/>
</dbReference>
<dbReference type="SMART" id="SM00166">
    <property type="entry name" value="UBX"/>
    <property type="match status" value="1"/>
</dbReference>
<dbReference type="SMART" id="SM00594">
    <property type="entry name" value="UAS"/>
    <property type="match status" value="1"/>
</dbReference>
<dbReference type="AlphaFoldDB" id="A0AAN6GQ30"/>
<dbReference type="Gene3D" id="3.40.30.10">
    <property type="entry name" value="Glutaredoxin"/>
    <property type="match status" value="1"/>
</dbReference>
<keyword evidence="1 2" id="KW-0175">Coiled coil</keyword>
<organism evidence="5 6">
    <name type="scientific">Tilletia horrida</name>
    <dbReference type="NCBI Taxonomy" id="155126"/>
    <lineage>
        <taxon>Eukaryota</taxon>
        <taxon>Fungi</taxon>
        <taxon>Dikarya</taxon>
        <taxon>Basidiomycota</taxon>
        <taxon>Ustilaginomycotina</taxon>
        <taxon>Exobasidiomycetes</taxon>
        <taxon>Tilletiales</taxon>
        <taxon>Tilletiaceae</taxon>
        <taxon>Tilletia</taxon>
    </lineage>
</organism>
<dbReference type="PANTHER" id="PTHR23322">
    <property type="entry name" value="FAS-ASSOCIATED PROTEIN"/>
    <property type="match status" value="1"/>
</dbReference>
<feature type="region of interest" description="Disordered" evidence="3">
    <location>
        <begin position="131"/>
        <end position="150"/>
    </location>
</feature>
<reference evidence="5" key="1">
    <citation type="journal article" date="2023" name="PhytoFront">
        <title>Draft Genome Resources of Seven Strains of Tilletia horrida, Causal Agent of Kernel Smut of Rice.</title>
        <authorList>
            <person name="Khanal S."/>
            <person name="Antony Babu S."/>
            <person name="Zhou X.G."/>
        </authorList>
    </citation>
    <scope>NUCLEOTIDE SEQUENCE</scope>
    <source>
        <strain evidence="5">TX6</strain>
    </source>
</reference>
<feature type="coiled-coil region" evidence="2">
    <location>
        <begin position="455"/>
        <end position="488"/>
    </location>
</feature>
<dbReference type="SUPFAM" id="SSF54236">
    <property type="entry name" value="Ubiquitin-like"/>
    <property type="match status" value="1"/>
</dbReference>
<evidence type="ECO:0000313" key="6">
    <source>
        <dbReference type="Proteomes" id="UP001176517"/>
    </source>
</evidence>
<protein>
    <submittedName>
        <fullName evidence="5">UBX domain-containing protein 10</fullName>
    </submittedName>
</protein>
<dbReference type="Pfam" id="PF00789">
    <property type="entry name" value="UBX"/>
    <property type="match status" value="1"/>
</dbReference>
<evidence type="ECO:0000256" key="3">
    <source>
        <dbReference type="SAM" id="MobiDB-lite"/>
    </source>
</evidence>
<dbReference type="InterPro" id="IPR006577">
    <property type="entry name" value="UAS"/>
</dbReference>
<sequence>MAAPSEGQQAALLASLRAHLTAASQAASSSASTQQYDDDILRSLLAVEDWNVSRAVALFKQVNGDPNGGVGSGETASASDSRPSVEDDAATARRLQQMEVDDSQVGLGSGETLRAERTPLWPGVTNQQLHQRRNNRVNPSYGGTGGPFGHEDRLQEPRRNNAVGGGPGNGWPSILTILYQTLTLPFSLAQGLLFFILRLLRIRPPGTGGAGGGSGFGLGTSRFHPSAGTRMTIDARAAAERYIQELEQDLAGGATSSSAGESDSTQSRTSLVYPPLFVGSYSQACQRAKEELKILALILTSVDNPDSDTFRRHTLTDSALSEVLSGPDFLVWAGDIREREAWQVADICDATSFPFVAFVSLQPSRGGGSTSRSSSSSSLSTPRLAILSRHSGQALVKPTPASAAAQLTEHLSGLLLPRVQPYLARLRSERARLASERALRAEQDAAFERAAQADIARVQARREAERVRVEEERRQREAVARVEEQKRKVLHWRLWARANLVPAEPSTASDDDVLVQFRLPGGRSLQRSFRLNDELEGIFAYIETAAVGLPDENESDEVRTMSRSPPSDYQHQYTFDLFLSGYPRKRVSPAEIVGGGNGKTRIREVDGLNDVKRANVIVEGTIVGASGSNTRAVPGVEEDVDSSGDESD</sequence>
<dbReference type="Gene3D" id="3.10.20.90">
    <property type="entry name" value="Phosphatidylinositol 3-kinase Catalytic Subunit, Chain A, domain 1"/>
    <property type="match status" value="1"/>
</dbReference>
<proteinExistence type="predicted"/>
<dbReference type="PANTHER" id="PTHR23322:SF1">
    <property type="entry name" value="FAS-ASSOCIATED FACTOR 2"/>
    <property type="match status" value="1"/>
</dbReference>
<feature type="domain" description="UBX" evidence="4">
    <location>
        <begin position="508"/>
        <end position="566"/>
    </location>
</feature>
<dbReference type="GO" id="GO:0005783">
    <property type="term" value="C:endoplasmic reticulum"/>
    <property type="evidence" value="ECO:0007669"/>
    <property type="project" value="TreeGrafter"/>
</dbReference>
<dbReference type="InterPro" id="IPR036249">
    <property type="entry name" value="Thioredoxin-like_sf"/>
</dbReference>